<dbReference type="PANTHER" id="PTHR30314">
    <property type="entry name" value="CELL DIVISION PROTEIN FTSZ-RELATED"/>
    <property type="match status" value="1"/>
</dbReference>
<dbReference type="Proteomes" id="UP001337580">
    <property type="component" value="Chromosome"/>
</dbReference>
<gene>
    <name evidence="5" type="primary">ftsZ</name>
    <name evidence="11" type="ORF">CfP315_0173</name>
</gene>
<dbReference type="PRINTS" id="PR00423">
    <property type="entry name" value="CELLDVISFTSZ"/>
</dbReference>
<dbReference type="SUPFAM" id="SSF55307">
    <property type="entry name" value="Tubulin C-terminal domain-like"/>
    <property type="match status" value="1"/>
</dbReference>
<evidence type="ECO:0000256" key="3">
    <source>
        <dbReference type="ARBA" id="ARBA00023134"/>
    </source>
</evidence>
<accession>A0AA48KYA5</accession>
<keyword evidence="5 7" id="KW-0132">Cell division</keyword>
<feature type="binding site" evidence="5">
    <location>
        <position position="147"/>
    </location>
    <ligand>
        <name>GTP</name>
        <dbReference type="ChEBI" id="CHEBI:37565"/>
    </ligand>
</feature>
<dbReference type="InterPro" id="IPR000158">
    <property type="entry name" value="Cell_div_FtsZ"/>
</dbReference>
<dbReference type="GO" id="GO:0005525">
    <property type="term" value="F:GTP binding"/>
    <property type="evidence" value="ECO:0007669"/>
    <property type="project" value="UniProtKB-UniRule"/>
</dbReference>
<feature type="binding site" evidence="5">
    <location>
        <begin position="112"/>
        <end position="114"/>
    </location>
    <ligand>
        <name>GTP</name>
        <dbReference type="ChEBI" id="CHEBI:37565"/>
    </ligand>
</feature>
<dbReference type="Gene3D" id="3.40.50.1440">
    <property type="entry name" value="Tubulin/FtsZ, GTPase domain"/>
    <property type="match status" value="1"/>
</dbReference>
<dbReference type="InterPro" id="IPR037103">
    <property type="entry name" value="Tubulin/FtsZ-like_C"/>
</dbReference>
<dbReference type="Pfam" id="PF12327">
    <property type="entry name" value="FtsZ_C"/>
    <property type="match status" value="1"/>
</dbReference>
<dbReference type="GO" id="GO:0051258">
    <property type="term" value="P:protein polymerization"/>
    <property type="evidence" value="ECO:0007669"/>
    <property type="project" value="UniProtKB-UniRule"/>
</dbReference>
<feature type="binding site" evidence="5">
    <location>
        <position position="191"/>
    </location>
    <ligand>
        <name>GTP</name>
        <dbReference type="ChEBI" id="CHEBI:37565"/>
    </ligand>
</feature>
<feature type="domain" description="Tubulin/FtsZ GTPase" evidence="9">
    <location>
        <begin position="17"/>
        <end position="209"/>
    </location>
</feature>
<evidence type="ECO:0000259" key="9">
    <source>
        <dbReference type="SMART" id="SM00864"/>
    </source>
</evidence>
<organism evidence="11">
    <name type="scientific">Candidatus Improbicoccus pseudotrichonymphae</name>
    <dbReference type="NCBI Taxonomy" id="3033792"/>
    <lineage>
        <taxon>Bacteria</taxon>
        <taxon>Bacillati</taxon>
        <taxon>Bacillota</taxon>
        <taxon>Clostridia</taxon>
        <taxon>Candidatus Improbicoccus</taxon>
    </lineage>
</organism>
<dbReference type="InterPro" id="IPR018316">
    <property type="entry name" value="Tubulin/FtsZ_2-layer-sand-dom"/>
</dbReference>
<dbReference type="PROSITE" id="PS01134">
    <property type="entry name" value="FTSZ_1"/>
    <property type="match status" value="1"/>
</dbReference>
<keyword evidence="4 5" id="KW-0717">Septation</keyword>
<dbReference type="PROSITE" id="PS01135">
    <property type="entry name" value="FTSZ_2"/>
    <property type="match status" value="1"/>
</dbReference>
<evidence type="ECO:0000256" key="1">
    <source>
        <dbReference type="ARBA" id="ARBA00009690"/>
    </source>
</evidence>
<comment type="function">
    <text evidence="5 7">Essential cell division protein that forms a contractile ring structure (Z ring) at the future cell division site. The regulation of the ring assembly controls the timing and the location of cell division. One of the functions of the FtsZ ring is to recruit other cell division proteins to the septum to produce a new cell wall between the dividing cells. Binds GTP and shows GTPase activity.</text>
</comment>
<proteinExistence type="inferred from homology"/>
<evidence type="ECO:0000256" key="8">
    <source>
        <dbReference type="SAM" id="MobiDB-lite"/>
    </source>
</evidence>
<keyword evidence="5 7" id="KW-0131">Cell cycle</keyword>
<evidence type="ECO:0000256" key="6">
    <source>
        <dbReference type="NCBIfam" id="TIGR00065"/>
    </source>
</evidence>
<evidence type="ECO:0000259" key="10">
    <source>
        <dbReference type="SMART" id="SM00865"/>
    </source>
</evidence>
<reference evidence="11" key="1">
    <citation type="journal article" date="2023" name="ISME J.">
        <title>Emergence of putative energy parasites within Clostridia revealed by genome analysis of a novel endosymbiotic clade.</title>
        <authorList>
            <person name="Takahashi K."/>
            <person name="Kuwahara H."/>
            <person name="Horikawa Y."/>
            <person name="Izawa K."/>
            <person name="Kato D."/>
            <person name="Inagaki T."/>
            <person name="Yuki M."/>
            <person name="Ohkuma M."/>
            <person name="Hongoh Y."/>
        </authorList>
    </citation>
    <scope>NUCLEOTIDE SEQUENCE</scope>
    <source>
        <strain evidence="11">CfP3-15</strain>
    </source>
</reference>
<evidence type="ECO:0000256" key="4">
    <source>
        <dbReference type="ARBA" id="ARBA00023210"/>
    </source>
</evidence>
<comment type="subcellular location">
    <subcellularLocation>
        <location evidence="5">Cytoplasm</location>
    </subcellularLocation>
    <text evidence="5">Assembles at midcell at the inner surface of the cytoplasmic membrane.</text>
</comment>
<sequence length="366" mass="38955">MKEETIDTTNKDSENIKIKVVGVGGGGGNAVDRMIDLGIKNVDFICVNTDKQALSRSKAPCLIQIGEKITKGKGAGSIPEVGQRSAEESREELISNLKGADMVFVTAGMGGGTGTGAAPVIAQIARELGSLVVAFVTKPFFFEGVKRMQQAETGISSLKDQVDSLIVIPNEKLKLASQQRVTLMNAFGIADDILKQGVQSILELILGVGFVNLDFADITAIVKNAGYAHMGIGLASGKDRAEEAAKMAISSPLLETSIHGAKGVIINITGPPDIALDEVDLASSKISGQVDPDANIIWGARFDEKLDDIMRVIVIATGFPTNNSNNSSNESDNKKTRKYANISDYDPNVKSKKDKVQDIMSIFENN</sequence>
<keyword evidence="2 5" id="KW-0547">Nucleotide-binding</keyword>
<comment type="similarity">
    <text evidence="1 5 7">Belongs to the FtsZ family.</text>
</comment>
<dbReference type="PANTHER" id="PTHR30314:SF3">
    <property type="entry name" value="MITOCHONDRIAL DIVISION PROTEIN FSZA"/>
    <property type="match status" value="1"/>
</dbReference>
<dbReference type="Pfam" id="PF00091">
    <property type="entry name" value="Tubulin"/>
    <property type="match status" value="1"/>
</dbReference>
<evidence type="ECO:0000313" key="11">
    <source>
        <dbReference type="EMBL" id="BED91662.1"/>
    </source>
</evidence>
<dbReference type="GO" id="GO:0043093">
    <property type="term" value="P:FtsZ-dependent cytokinesis"/>
    <property type="evidence" value="ECO:0007669"/>
    <property type="project" value="UniProtKB-UniRule"/>
</dbReference>
<feature type="domain" description="Tubulin/FtsZ 2-layer sandwich" evidence="10">
    <location>
        <begin position="211"/>
        <end position="328"/>
    </location>
</feature>
<dbReference type="InterPro" id="IPR045061">
    <property type="entry name" value="FtsZ/CetZ"/>
</dbReference>
<name>A0AA48KYA5_9FIRM</name>
<dbReference type="KEGG" id="ips:CfP315_0173"/>
<dbReference type="InterPro" id="IPR003008">
    <property type="entry name" value="Tubulin_FtsZ_GTPase"/>
</dbReference>
<dbReference type="AlphaFoldDB" id="A0AA48KYA5"/>
<dbReference type="InterPro" id="IPR008280">
    <property type="entry name" value="Tub_FtsZ_C"/>
</dbReference>
<dbReference type="GO" id="GO:0032153">
    <property type="term" value="C:cell division site"/>
    <property type="evidence" value="ECO:0007669"/>
    <property type="project" value="UniProtKB-UniRule"/>
</dbReference>
<dbReference type="GO" id="GO:0000917">
    <property type="term" value="P:division septum assembly"/>
    <property type="evidence" value="ECO:0007669"/>
    <property type="project" value="UniProtKB-KW"/>
</dbReference>
<keyword evidence="5" id="KW-0963">Cytoplasm</keyword>
<dbReference type="SMART" id="SM00865">
    <property type="entry name" value="Tubulin_C"/>
    <property type="match status" value="1"/>
</dbReference>
<dbReference type="CDD" id="cd02201">
    <property type="entry name" value="FtsZ_type1"/>
    <property type="match status" value="1"/>
</dbReference>
<dbReference type="FunFam" id="3.40.50.1440:FF:000001">
    <property type="entry name" value="Cell division protein FtsZ"/>
    <property type="match status" value="1"/>
</dbReference>
<dbReference type="SUPFAM" id="SSF52490">
    <property type="entry name" value="Tubulin nucleotide-binding domain-like"/>
    <property type="match status" value="1"/>
</dbReference>
<evidence type="ECO:0000256" key="2">
    <source>
        <dbReference type="ARBA" id="ARBA00022741"/>
    </source>
</evidence>
<dbReference type="EMBL" id="AP027924">
    <property type="protein sequence ID" value="BED91662.1"/>
    <property type="molecule type" value="Genomic_DNA"/>
</dbReference>
<feature type="binding site" evidence="5">
    <location>
        <begin position="25"/>
        <end position="29"/>
    </location>
    <ligand>
        <name>GTP</name>
        <dbReference type="ChEBI" id="CHEBI:37565"/>
    </ligand>
</feature>
<feature type="region of interest" description="Disordered" evidence="8">
    <location>
        <begin position="321"/>
        <end position="344"/>
    </location>
</feature>
<dbReference type="InterPro" id="IPR024757">
    <property type="entry name" value="FtsZ_C"/>
</dbReference>
<dbReference type="HAMAP" id="MF_00909">
    <property type="entry name" value="FtsZ"/>
    <property type="match status" value="1"/>
</dbReference>
<dbReference type="NCBIfam" id="TIGR00065">
    <property type="entry name" value="ftsZ"/>
    <property type="match status" value="1"/>
</dbReference>
<evidence type="ECO:0000256" key="5">
    <source>
        <dbReference type="HAMAP-Rule" id="MF_00909"/>
    </source>
</evidence>
<protein>
    <recommendedName>
        <fullName evidence="5 6">Cell division protein FtsZ</fullName>
    </recommendedName>
</protein>
<evidence type="ECO:0000256" key="7">
    <source>
        <dbReference type="RuleBase" id="RU000631"/>
    </source>
</evidence>
<feature type="binding site" evidence="5">
    <location>
        <position position="143"/>
    </location>
    <ligand>
        <name>GTP</name>
        <dbReference type="ChEBI" id="CHEBI:37565"/>
    </ligand>
</feature>
<dbReference type="InterPro" id="IPR020805">
    <property type="entry name" value="Cell_div_FtsZ_CS"/>
</dbReference>
<keyword evidence="3 5" id="KW-0342">GTP-binding</keyword>
<dbReference type="Gene3D" id="3.30.1330.20">
    <property type="entry name" value="Tubulin/FtsZ, C-terminal domain"/>
    <property type="match status" value="1"/>
</dbReference>
<dbReference type="SMART" id="SM00864">
    <property type="entry name" value="Tubulin"/>
    <property type="match status" value="1"/>
</dbReference>
<dbReference type="GO" id="GO:0005737">
    <property type="term" value="C:cytoplasm"/>
    <property type="evidence" value="ECO:0007669"/>
    <property type="project" value="UniProtKB-SubCell"/>
</dbReference>
<comment type="subunit">
    <text evidence="5">Homodimer. Polymerizes to form a dynamic ring structure in a strictly GTP-dependent manner. Interacts directly with several other division proteins.</text>
</comment>
<dbReference type="GO" id="GO:0003924">
    <property type="term" value="F:GTPase activity"/>
    <property type="evidence" value="ECO:0007669"/>
    <property type="project" value="UniProtKB-UniRule"/>
</dbReference>
<dbReference type="InterPro" id="IPR036525">
    <property type="entry name" value="Tubulin/FtsZ_GTPase_sf"/>
</dbReference>